<dbReference type="GO" id="GO:0003677">
    <property type="term" value="F:DNA binding"/>
    <property type="evidence" value="ECO:0007669"/>
    <property type="project" value="InterPro"/>
</dbReference>
<dbReference type="RefSeq" id="WP_150737928.1">
    <property type="nucleotide sequence ID" value="NZ_CABPSP010000004.1"/>
</dbReference>
<dbReference type="GO" id="GO:0016887">
    <property type="term" value="F:ATP hydrolysis activity"/>
    <property type="evidence" value="ECO:0007669"/>
    <property type="project" value="InterPro"/>
</dbReference>
<dbReference type="InterPro" id="IPR036733">
    <property type="entry name" value="B_transposit_C_sf"/>
</dbReference>
<keyword evidence="4" id="KW-1185">Reference proteome</keyword>
<evidence type="ECO:0000313" key="4">
    <source>
        <dbReference type="Proteomes" id="UP000383122"/>
    </source>
</evidence>
<dbReference type="Gene3D" id="1.10.1180.10">
    <property type="entry name" value="B transposition protein, C-terminal domain"/>
    <property type="match status" value="1"/>
</dbReference>
<dbReference type="InterPro" id="IPR027417">
    <property type="entry name" value="P-loop_NTPase"/>
</dbReference>
<dbReference type="PANTHER" id="PTHR35894">
    <property type="entry name" value="GENERAL SECRETION PATHWAY PROTEIN A-RELATED"/>
    <property type="match status" value="1"/>
</dbReference>
<dbReference type="EMBL" id="CABPSP010000004">
    <property type="protein sequence ID" value="VVE65431.1"/>
    <property type="molecule type" value="Genomic_DNA"/>
</dbReference>
<gene>
    <name evidence="2" type="ORF">PAN31117_01861</name>
    <name evidence="3" type="ORF">PAN31117_01867</name>
</gene>
<organism evidence="3 4">
    <name type="scientific">Pandoraea anapnoica</name>
    <dbReference type="NCBI Taxonomy" id="2508301"/>
    <lineage>
        <taxon>Bacteria</taxon>
        <taxon>Pseudomonadati</taxon>
        <taxon>Pseudomonadota</taxon>
        <taxon>Betaproteobacteria</taxon>
        <taxon>Burkholderiales</taxon>
        <taxon>Burkholderiaceae</taxon>
        <taxon>Pandoraea</taxon>
    </lineage>
</organism>
<dbReference type="EMBL" id="CABPSP010000004">
    <property type="protein sequence ID" value="VVE65413.1"/>
    <property type="molecule type" value="Genomic_DNA"/>
</dbReference>
<dbReference type="Pfam" id="PF13401">
    <property type="entry name" value="AAA_22"/>
    <property type="match status" value="1"/>
</dbReference>
<evidence type="ECO:0000313" key="2">
    <source>
        <dbReference type="EMBL" id="VVE65413.1"/>
    </source>
</evidence>
<sequence>MVEEKLSVDKGTLERWSSIQNRLVDELSRGITMERIATETGLMVRQIEVWAGDASAFREIRRPGEASLAERIESQLEIRFAELDAERNAQDKQRPARIETSVTQQAFDAFNMARTTPSIVDLTAPPGVGKSAAVEAYLASCRKAEGFSCPVWVVELSEFTLSAKCVLSLFLEQIKRASQFGSEHELARQIEDSTAGKGGLLIVEEAQHLADTMNANNGLRIINGLRRFVDKGLFGIVFVNNGEIYRRLQNGKHAQLFSRMEAWRVKIDGVTDDDVDKIMLSWGVSGKAAREYCLKIAGGRGALRSLVSLFQRTYQEFGLIDLDTMKSVRGSI</sequence>
<evidence type="ECO:0000259" key="1">
    <source>
        <dbReference type="Pfam" id="PF13401"/>
    </source>
</evidence>
<evidence type="ECO:0000313" key="3">
    <source>
        <dbReference type="EMBL" id="VVE65431.1"/>
    </source>
</evidence>
<name>A0A5E4ZVL2_9BURK</name>
<dbReference type="OrthoDB" id="8456465at2"/>
<dbReference type="SUPFAM" id="SSF52540">
    <property type="entry name" value="P-loop containing nucleoside triphosphate hydrolases"/>
    <property type="match status" value="1"/>
</dbReference>
<dbReference type="PANTHER" id="PTHR35894:SF5">
    <property type="entry name" value="MU-LIKE PROPHAGE FLUMU DNA TRANSPOSITION PROTEIN B"/>
    <property type="match status" value="1"/>
</dbReference>
<dbReference type="InterPro" id="IPR049945">
    <property type="entry name" value="AAA_22"/>
</dbReference>
<dbReference type="Gene3D" id="3.40.50.300">
    <property type="entry name" value="P-loop containing nucleotide triphosphate hydrolases"/>
    <property type="match status" value="1"/>
</dbReference>
<reference evidence="3 4" key="1">
    <citation type="submission" date="2019-08" db="EMBL/GenBank/DDBJ databases">
        <authorList>
            <person name="Peeters C."/>
        </authorList>
    </citation>
    <scope>NUCLEOTIDE SEQUENCE [LARGE SCALE GENOMIC DNA]</scope>
    <source>
        <strain evidence="3 4">LMG 31117</strain>
    </source>
</reference>
<dbReference type="InterPro" id="IPR052026">
    <property type="entry name" value="ExeA_AAA_ATPase_DNA-bind"/>
</dbReference>
<dbReference type="AlphaFoldDB" id="A0A5E4ZVL2"/>
<dbReference type="GO" id="GO:0006313">
    <property type="term" value="P:DNA transposition"/>
    <property type="evidence" value="ECO:0007669"/>
    <property type="project" value="InterPro"/>
</dbReference>
<feature type="domain" description="ORC1/DEAH AAA+ ATPase" evidence="1">
    <location>
        <begin position="116"/>
        <end position="248"/>
    </location>
</feature>
<protein>
    <recommendedName>
        <fullName evidence="1">ORC1/DEAH AAA+ ATPase domain-containing protein</fullName>
    </recommendedName>
</protein>
<dbReference type="Proteomes" id="UP000383122">
    <property type="component" value="Unassembled WGS sequence"/>
</dbReference>
<accession>A0A5E4ZVL2</accession>
<proteinExistence type="predicted"/>